<comment type="similarity">
    <text evidence="1 4">Belongs to the Glu/Leu/Phe/Val dehydrogenases family.</text>
</comment>
<feature type="domain" description="Glutamate/phenylalanine/leucine/valine/L-tryptophan dehydrogenase C-terminal" evidence="5">
    <location>
        <begin position="137"/>
        <end position="337"/>
    </location>
</feature>
<dbReference type="PANTHER" id="PTHR42722:SF1">
    <property type="entry name" value="VALINE DEHYDROGENASE"/>
    <property type="match status" value="1"/>
</dbReference>
<dbReference type="PIRSF" id="PIRSF000188">
    <property type="entry name" value="Phe_leu_dh"/>
    <property type="match status" value="1"/>
</dbReference>
<evidence type="ECO:0000256" key="2">
    <source>
        <dbReference type="ARBA" id="ARBA00023002"/>
    </source>
</evidence>
<keyword evidence="7" id="KW-1185">Reference proteome</keyword>
<dbReference type="InterPro" id="IPR036291">
    <property type="entry name" value="NAD(P)-bd_dom_sf"/>
</dbReference>
<dbReference type="Gene3D" id="3.40.50.10860">
    <property type="entry name" value="Leucine Dehydrogenase, chain A, domain 1"/>
    <property type="match status" value="1"/>
</dbReference>
<keyword evidence="3" id="KW-0520">NAD</keyword>
<reference evidence="6" key="1">
    <citation type="submission" date="2022-11" db="EMBL/GenBank/DDBJ databases">
        <authorList>
            <person name="Mo P."/>
        </authorList>
    </citation>
    <scope>NUCLEOTIDE SEQUENCE</scope>
    <source>
        <strain evidence="6">HUAS 11-8</strain>
    </source>
</reference>
<protein>
    <submittedName>
        <fullName evidence="6">Glu/Leu/Phe/Val dehydrogenase</fullName>
    </submittedName>
</protein>
<dbReference type="InterPro" id="IPR006096">
    <property type="entry name" value="Glu/Leu/Phe/Val/Trp_DH_C"/>
</dbReference>
<evidence type="ECO:0000259" key="5">
    <source>
        <dbReference type="SMART" id="SM00839"/>
    </source>
</evidence>
<dbReference type="RefSeq" id="WP_268757094.1">
    <property type="nucleotide sequence ID" value="NZ_CP113836.1"/>
</dbReference>
<evidence type="ECO:0000313" key="7">
    <source>
        <dbReference type="Proteomes" id="UP001163203"/>
    </source>
</evidence>
<dbReference type="EMBL" id="CP113836">
    <property type="protein sequence ID" value="WAL66969.1"/>
    <property type="molecule type" value="Genomic_DNA"/>
</dbReference>
<gene>
    <name evidence="6" type="ORF">ORV05_03990</name>
</gene>
<evidence type="ECO:0000256" key="3">
    <source>
        <dbReference type="ARBA" id="ARBA00023027"/>
    </source>
</evidence>
<dbReference type="InterPro" id="IPR006097">
    <property type="entry name" value="Glu/Leu/Phe/Val/Trp_DH_dimer"/>
</dbReference>
<dbReference type="Gene3D" id="3.40.50.720">
    <property type="entry name" value="NAD(P)-binding Rossmann-like Domain"/>
    <property type="match status" value="1"/>
</dbReference>
<name>A0ABY7B6B7_9PSEU</name>
<dbReference type="SMART" id="SM00839">
    <property type="entry name" value="ELFV_dehydrog"/>
    <property type="match status" value="1"/>
</dbReference>
<dbReference type="InterPro" id="IPR046346">
    <property type="entry name" value="Aminoacid_DH-like_N_sf"/>
</dbReference>
<sequence length="337" mass="34848">MEHEDVVIRRGRRSGVTLVIAAHSRVLGPAVGGVRLRRYPDWRDGLEDALRLSSAMTDKCAVAGLPFGGGKSVVALDGGTELTPELREAALEDLGELIASLDGSYLAGPDVGTGPADMVVLRRHSPHVFCLPEEQGGTGSSSGPTAVGVLAALRAAARHVFGTESVEGRRVVLSGLGSVGSLVAEGLTGAEVIVSDVDSSKREPARRHGFGWIEPDEVLNTPCDILVPAAVGGVLSPETVARLEASLVVGPANNQLTDESVAELLAAKGILWIPDFVASAGGVVYTLGREIEKLGHEEAIARVEAIGATVDTVLSAPGTPLAAARALARERLKHGRG</sequence>
<evidence type="ECO:0000256" key="1">
    <source>
        <dbReference type="ARBA" id="ARBA00006382"/>
    </source>
</evidence>
<organism evidence="6 7">
    <name type="scientific">Amycolatopsis cynarae</name>
    <dbReference type="NCBI Taxonomy" id="2995223"/>
    <lineage>
        <taxon>Bacteria</taxon>
        <taxon>Bacillati</taxon>
        <taxon>Actinomycetota</taxon>
        <taxon>Actinomycetes</taxon>
        <taxon>Pseudonocardiales</taxon>
        <taxon>Pseudonocardiaceae</taxon>
        <taxon>Amycolatopsis</taxon>
    </lineage>
</organism>
<keyword evidence="2 4" id="KW-0560">Oxidoreductase</keyword>
<evidence type="ECO:0000313" key="6">
    <source>
        <dbReference type="EMBL" id="WAL66969.1"/>
    </source>
</evidence>
<dbReference type="PANTHER" id="PTHR42722">
    <property type="entry name" value="LEUCINE DEHYDROGENASE"/>
    <property type="match status" value="1"/>
</dbReference>
<dbReference type="InterPro" id="IPR016211">
    <property type="entry name" value="Glu/Phe/Leu/Val/Trp_DH_bac/arc"/>
</dbReference>
<accession>A0ABY7B6B7</accession>
<proteinExistence type="inferred from homology"/>
<evidence type="ECO:0000256" key="4">
    <source>
        <dbReference type="RuleBase" id="RU004417"/>
    </source>
</evidence>
<dbReference type="SUPFAM" id="SSF51735">
    <property type="entry name" value="NAD(P)-binding Rossmann-fold domains"/>
    <property type="match status" value="1"/>
</dbReference>
<dbReference type="InterPro" id="IPR006095">
    <property type="entry name" value="Glu/Leu/Phe/Val/Trp_DH"/>
</dbReference>
<dbReference type="PRINTS" id="PR00082">
    <property type="entry name" value="GLFDHDRGNASE"/>
</dbReference>
<dbReference type="Pfam" id="PF02812">
    <property type="entry name" value="ELFV_dehydrog_N"/>
    <property type="match status" value="1"/>
</dbReference>
<dbReference type="SUPFAM" id="SSF53223">
    <property type="entry name" value="Aminoacid dehydrogenase-like, N-terminal domain"/>
    <property type="match status" value="1"/>
</dbReference>
<dbReference type="Pfam" id="PF00208">
    <property type="entry name" value="ELFV_dehydrog"/>
    <property type="match status" value="1"/>
</dbReference>
<dbReference type="Proteomes" id="UP001163203">
    <property type="component" value="Chromosome"/>
</dbReference>